<name>A0A5A7PK65_STRAF</name>
<dbReference type="InterPro" id="IPR011990">
    <property type="entry name" value="TPR-like_helical_dom_sf"/>
</dbReference>
<sequence>MQAIERITKSRRLARVFKYMPASVFDAAERVTASRREDMAIDNSHELGRRRSLRRLHSAALVSGSTDGTLRLESDHPKVALSLMVMPNRFFSSEARATENDSADAETVKGLYEKLVNYVTEKRTAPPNAWLWSLIAKCSTQEDIELLFDILQKLRRFRLSNLRIPGDFNSALCREITTACVRGGAIDLGMKTLWQRNLFGLTPDIGSAHILLLHAKKHNDVKLMTKIMKHVKINFLTPQPGTADIVFSICYNADKLDLMCKNGKRFVKSGVKLSQSSFELWMEFAAKKGDVESLWKIEKWRSAAMEQHSLSTGFSCVKGLLLERKPDDASAIIQVLYQTLPDARQSSIAVELQKLVSEWPLDVLKHQKEENKQVTAKALQSDIFQLINALQTLGVETNVNIQEFLGKTLLS</sequence>
<proteinExistence type="predicted"/>
<organism evidence="1 2">
    <name type="scientific">Striga asiatica</name>
    <name type="common">Asiatic witchweed</name>
    <name type="synonym">Buchnera asiatica</name>
    <dbReference type="NCBI Taxonomy" id="4170"/>
    <lineage>
        <taxon>Eukaryota</taxon>
        <taxon>Viridiplantae</taxon>
        <taxon>Streptophyta</taxon>
        <taxon>Embryophyta</taxon>
        <taxon>Tracheophyta</taxon>
        <taxon>Spermatophyta</taxon>
        <taxon>Magnoliopsida</taxon>
        <taxon>eudicotyledons</taxon>
        <taxon>Gunneridae</taxon>
        <taxon>Pentapetalae</taxon>
        <taxon>asterids</taxon>
        <taxon>lamiids</taxon>
        <taxon>Lamiales</taxon>
        <taxon>Orobanchaceae</taxon>
        <taxon>Buchnereae</taxon>
        <taxon>Striga</taxon>
    </lineage>
</organism>
<dbReference type="EMBL" id="BKCP01004683">
    <property type="protein sequence ID" value="GER33144.1"/>
    <property type="molecule type" value="Genomic_DNA"/>
</dbReference>
<evidence type="ECO:0000313" key="2">
    <source>
        <dbReference type="Proteomes" id="UP000325081"/>
    </source>
</evidence>
<comment type="caution">
    <text evidence="1">The sequence shown here is derived from an EMBL/GenBank/DDBJ whole genome shotgun (WGS) entry which is preliminary data.</text>
</comment>
<dbReference type="OrthoDB" id="2016320at2759"/>
<reference evidence="2" key="1">
    <citation type="journal article" date="2019" name="Curr. Biol.">
        <title>Genome Sequence of Striga asiatica Provides Insight into the Evolution of Plant Parasitism.</title>
        <authorList>
            <person name="Yoshida S."/>
            <person name="Kim S."/>
            <person name="Wafula E.K."/>
            <person name="Tanskanen J."/>
            <person name="Kim Y.M."/>
            <person name="Honaas L."/>
            <person name="Yang Z."/>
            <person name="Spallek T."/>
            <person name="Conn C.E."/>
            <person name="Ichihashi Y."/>
            <person name="Cheong K."/>
            <person name="Cui S."/>
            <person name="Der J.P."/>
            <person name="Gundlach H."/>
            <person name="Jiao Y."/>
            <person name="Hori C."/>
            <person name="Ishida J.K."/>
            <person name="Kasahara H."/>
            <person name="Kiba T."/>
            <person name="Kim M.S."/>
            <person name="Koo N."/>
            <person name="Laohavisit A."/>
            <person name="Lee Y.H."/>
            <person name="Lumba S."/>
            <person name="McCourt P."/>
            <person name="Mortimer J.C."/>
            <person name="Mutuku J.M."/>
            <person name="Nomura T."/>
            <person name="Sasaki-Sekimoto Y."/>
            <person name="Seto Y."/>
            <person name="Wang Y."/>
            <person name="Wakatake T."/>
            <person name="Sakakibara H."/>
            <person name="Demura T."/>
            <person name="Yamaguchi S."/>
            <person name="Yoneyama K."/>
            <person name="Manabe R.I."/>
            <person name="Nelson D.C."/>
            <person name="Schulman A.H."/>
            <person name="Timko M.P."/>
            <person name="dePamphilis C.W."/>
            <person name="Choi D."/>
            <person name="Shirasu K."/>
        </authorList>
    </citation>
    <scope>NUCLEOTIDE SEQUENCE [LARGE SCALE GENOMIC DNA]</scope>
    <source>
        <strain evidence="2">cv. UVA1</strain>
    </source>
</reference>
<dbReference type="Gene3D" id="1.25.40.10">
    <property type="entry name" value="Tetratricopeptide repeat domain"/>
    <property type="match status" value="1"/>
</dbReference>
<keyword evidence="2" id="KW-1185">Reference proteome</keyword>
<gene>
    <name evidence="1" type="ORF">STAS_09254</name>
</gene>
<accession>A0A5A7PK65</accession>
<evidence type="ECO:0000313" key="1">
    <source>
        <dbReference type="EMBL" id="GER33144.1"/>
    </source>
</evidence>
<dbReference type="AlphaFoldDB" id="A0A5A7PK65"/>
<dbReference type="PANTHER" id="PTHR47604:SF1">
    <property type="entry name" value="ADENYLYL CYCLASE"/>
    <property type="match status" value="1"/>
</dbReference>
<dbReference type="PANTHER" id="PTHR47604">
    <property type="entry name" value="ADENYLYL CYCLASE"/>
    <property type="match status" value="1"/>
</dbReference>
<dbReference type="Proteomes" id="UP000325081">
    <property type="component" value="Unassembled WGS sequence"/>
</dbReference>
<protein>
    <submittedName>
        <fullName evidence="1">Adenylyl cyclase</fullName>
    </submittedName>
</protein>